<dbReference type="GeneID" id="73467690"/>
<dbReference type="GO" id="GO:0009100">
    <property type="term" value="P:glycoprotein metabolic process"/>
    <property type="evidence" value="ECO:0007669"/>
    <property type="project" value="UniProtKB-ARBA"/>
</dbReference>
<dbReference type="PANTHER" id="PTHR15407:SF28">
    <property type="entry name" value="RIBITOL-5-PHOSPHATE TRANSFERASE FKTN"/>
    <property type="match status" value="1"/>
</dbReference>
<dbReference type="AlphaFoldDB" id="A0A8J5QLW3"/>
<dbReference type="Proteomes" id="UP000694255">
    <property type="component" value="Unassembled WGS sequence"/>
</dbReference>
<name>A0A8J5QLW3_9ASCO</name>
<evidence type="ECO:0000256" key="1">
    <source>
        <dbReference type="ARBA" id="ARBA00004167"/>
    </source>
</evidence>
<feature type="region of interest" description="Disordered" evidence="5">
    <location>
        <begin position="735"/>
        <end position="760"/>
    </location>
</feature>
<dbReference type="InterPro" id="IPR007074">
    <property type="entry name" value="LicD/FKTN/FKRP_NTP_transf"/>
</dbReference>
<dbReference type="EMBL" id="JAGSYN010000049">
    <property type="protein sequence ID" value="KAG7665487.1"/>
    <property type="molecule type" value="Genomic_DNA"/>
</dbReference>
<dbReference type="OrthoDB" id="444255at2759"/>
<protein>
    <recommendedName>
        <fullName evidence="7">LicD/FKTN/FKRP nucleotidyltransferase domain-containing protein</fullName>
    </recommendedName>
</protein>
<gene>
    <name evidence="8" type="ORF">J8A68_000889</name>
</gene>
<evidence type="ECO:0000256" key="6">
    <source>
        <dbReference type="SAM" id="Phobius"/>
    </source>
</evidence>
<feature type="transmembrane region" description="Helical" evidence="6">
    <location>
        <begin position="7"/>
        <end position="24"/>
    </location>
</feature>
<dbReference type="Pfam" id="PF04991">
    <property type="entry name" value="LicD"/>
    <property type="match status" value="1"/>
</dbReference>
<keyword evidence="4 6" id="KW-0472">Membrane</keyword>
<keyword evidence="2 6" id="KW-0812">Transmembrane</keyword>
<dbReference type="GO" id="GO:0016020">
    <property type="term" value="C:membrane"/>
    <property type="evidence" value="ECO:0007669"/>
    <property type="project" value="UniProtKB-SubCell"/>
</dbReference>
<evidence type="ECO:0000313" key="8">
    <source>
        <dbReference type="EMBL" id="KAG7665487.1"/>
    </source>
</evidence>
<evidence type="ECO:0000256" key="4">
    <source>
        <dbReference type="ARBA" id="ARBA00023136"/>
    </source>
</evidence>
<evidence type="ECO:0000256" key="2">
    <source>
        <dbReference type="ARBA" id="ARBA00022692"/>
    </source>
</evidence>
<organism evidence="8 9">
    <name type="scientific">[Candida] subhashii</name>
    <dbReference type="NCBI Taxonomy" id="561895"/>
    <lineage>
        <taxon>Eukaryota</taxon>
        <taxon>Fungi</taxon>
        <taxon>Dikarya</taxon>
        <taxon>Ascomycota</taxon>
        <taxon>Saccharomycotina</taxon>
        <taxon>Pichiomycetes</taxon>
        <taxon>Debaryomycetaceae</taxon>
        <taxon>Spathaspora</taxon>
    </lineage>
</organism>
<reference evidence="8 9" key="1">
    <citation type="journal article" date="2021" name="DNA Res.">
        <title>Genome analysis of Candida subhashii reveals its hybrid nature and dual mitochondrial genome conformations.</title>
        <authorList>
            <person name="Mixao V."/>
            <person name="Hegedusova E."/>
            <person name="Saus E."/>
            <person name="Pryszcz L.P."/>
            <person name="Cillingova A."/>
            <person name="Nosek J."/>
            <person name="Gabaldon T."/>
        </authorList>
    </citation>
    <scope>NUCLEOTIDE SEQUENCE [LARGE SCALE GENOMIC DNA]</scope>
    <source>
        <strain evidence="8 9">CBS 10753</strain>
    </source>
</reference>
<proteinExistence type="predicted"/>
<evidence type="ECO:0000313" key="9">
    <source>
        <dbReference type="Proteomes" id="UP000694255"/>
    </source>
</evidence>
<keyword evidence="9" id="KW-1185">Reference proteome</keyword>
<feature type="compositionally biased region" description="Basic and acidic residues" evidence="5">
    <location>
        <begin position="736"/>
        <end position="753"/>
    </location>
</feature>
<evidence type="ECO:0000256" key="3">
    <source>
        <dbReference type="ARBA" id="ARBA00022989"/>
    </source>
</evidence>
<comment type="subcellular location">
    <subcellularLocation>
        <location evidence="1">Membrane</location>
        <topology evidence="1">Single-pass membrane protein</topology>
    </subcellularLocation>
</comment>
<dbReference type="RefSeq" id="XP_049265719.1">
    <property type="nucleotide sequence ID" value="XM_049410612.1"/>
</dbReference>
<feature type="domain" description="LicD/FKTN/FKRP nucleotidyltransferase" evidence="7">
    <location>
        <begin position="390"/>
        <end position="520"/>
    </location>
</feature>
<evidence type="ECO:0000256" key="5">
    <source>
        <dbReference type="SAM" id="MobiDB-lite"/>
    </source>
</evidence>
<accession>A0A8J5QLW3</accession>
<dbReference type="InterPro" id="IPR009644">
    <property type="entry name" value="FKTN/MNN4/W02B3.4-1"/>
</dbReference>
<dbReference type="PANTHER" id="PTHR15407">
    <property type="entry name" value="FUKUTIN-RELATED"/>
    <property type="match status" value="1"/>
</dbReference>
<sequence>MRRIHKIRVALFLAIVISLNFLIWNQGTDLQYSNLRTYPENINKRIRPTTFTSSQFDTRLEENLSKEDVKEVAIITPEDFNIIELPSAIPDYQPFDARFTLGLLLHYLDQSNIDELPGFNWADFTSMEPLEKYLFSVKSSCSDFDIRTKNKTRDEKEQRWDPKRYCINDADIPSLIETSKNEELVKNLKYIQEQKYSTGFHMFTNCGRQSFEFRPIVAKSYLYDFMQSPLSLVLLFPESKTFQIDINQDKKLKLAEYVDVVEESINVRDQLRKFMNTLPMKENHIPYNIELSHEDFIDKSPQIIESLENSEEPLSKRDQLYLERLKFSSAVVGNPYKTFGEAKIIQSQKGSNVGGHYDWRFFNGNTKGTFKNDMSIHALIKAFFKLASVYNIRCWIVHGSLLSWYWDGLKFPWDADADITMPIDDLHKLTRQFNRSLIVDFGNDIDSQIRYGRYFLDSTVFISRRTKENGKNNIDGRFIDIDTGVYIDITGLALTETKAPERDDYLLKATKYERDSERNIPNKSITEYDVNSFLQTYNCKNNQFFSLKEVSPLRLSLFEGEYMYIPNRVTKVLTNKFSPKSLINKEYMGYTYIPILRLWLKTDMLFDFLAANTRKTKKQIKDKMKVPELNEEQCLELLKSNKDILVQYLRTRRVTEYHDNEIRKILQDESTESLNFEEGILIDNRAELRADQFTWNALNESNSYDKVWERVNNLISKYEENGKQVVEVTFGPDVIPVEKEETKNENSKDESPKKKTGKKK</sequence>
<evidence type="ECO:0000259" key="7">
    <source>
        <dbReference type="Pfam" id="PF04991"/>
    </source>
</evidence>
<comment type="caution">
    <text evidence="8">The sequence shown here is derived from an EMBL/GenBank/DDBJ whole genome shotgun (WGS) entry which is preliminary data.</text>
</comment>
<keyword evidence="3 6" id="KW-1133">Transmembrane helix</keyword>